<name>A0A370PUW4_ASPPH</name>
<dbReference type="Gene3D" id="3.40.50.720">
    <property type="entry name" value="NAD(P)-binding Rossmann-like Domain"/>
    <property type="match status" value="1"/>
</dbReference>
<dbReference type="PANTHER" id="PTHR45348">
    <property type="entry name" value="HYPOTHETICAL OXIDOREDUCTASE (EUROFUNG)"/>
    <property type="match status" value="1"/>
</dbReference>
<dbReference type="CDD" id="cd08249">
    <property type="entry name" value="enoyl_reductase_like"/>
    <property type="match status" value="1"/>
</dbReference>
<feature type="domain" description="Enoyl reductase (ER)" evidence="3">
    <location>
        <begin position="13"/>
        <end position="362"/>
    </location>
</feature>
<dbReference type="Gene3D" id="3.90.180.10">
    <property type="entry name" value="Medium-chain alcohol dehydrogenases, catalytic domain"/>
    <property type="match status" value="1"/>
</dbReference>
<evidence type="ECO:0000256" key="1">
    <source>
        <dbReference type="ARBA" id="ARBA00008072"/>
    </source>
</evidence>
<evidence type="ECO:0000313" key="5">
    <source>
        <dbReference type="Proteomes" id="UP000254937"/>
    </source>
</evidence>
<accession>A0A370PUW4</accession>
<sequence length="364" mass="39011">MSQNRAAWIVAAGTKPFTIGEAPLYKPGKGEILIRNHAVAVVSDRFNMPFNPIGFQLTSSDLCKNPVDWKIQESGLYLNTFPLILGRDAAGIVVDIGEGVTQFHRGQRVIAHLHSPKSGNSAHAAYQLFSLASQTLAAPIPFHISFEQGAVLPLAISTSAAGLCLPEYLNLPLPSDTPESLGKTLLVWGGASSVGATVIQLATASGLHVVTTASHANYEFVRSLGAADAFDYRSPTVVMDIVTRLRHMDLCGVYDAISEDISFTRLAAIAERLQKRIPAVSVHPCYTPTVFFHPKYVTSYGISYPPNGRIGEAIWGAFVPHALATRQLKAKPDPVVVGHGLENIQNGLDAQKAGVSAKKIVITL</sequence>
<dbReference type="SUPFAM" id="SSF51735">
    <property type="entry name" value="NAD(P)-binding Rossmann-fold domains"/>
    <property type="match status" value="1"/>
</dbReference>
<reference evidence="4 5" key="1">
    <citation type="submission" date="2018-07" db="EMBL/GenBank/DDBJ databases">
        <title>Section-level genome sequencing of Aspergillus section Nigri to investigate inter- and intra-species variation.</title>
        <authorList>
            <consortium name="DOE Joint Genome Institute"/>
            <person name="Vesth T.C."/>
            <person name="Nybo J.L."/>
            <person name="Theobald S."/>
            <person name="Frisvad J.C."/>
            <person name="Larsen T.O."/>
            <person name="Nielsen K.F."/>
            <person name="Hoof J.B."/>
            <person name="Brandl J."/>
            <person name="Salamov A."/>
            <person name="Riley R."/>
            <person name="Gladden J.M."/>
            <person name="Phatale P."/>
            <person name="Nielsen M.T."/>
            <person name="Lyhne E.K."/>
            <person name="Kogle M.E."/>
            <person name="Strasser K."/>
            <person name="McDonnell E."/>
            <person name="Barry K."/>
            <person name="Clum A."/>
            <person name="Chen C."/>
            <person name="Nolan M."/>
            <person name="Sandor L."/>
            <person name="Kuo A."/>
            <person name="Lipzen A."/>
            <person name="Hainaut M."/>
            <person name="Drula E."/>
            <person name="Tsang A."/>
            <person name="Magnuson J.K."/>
            <person name="Henrissat B."/>
            <person name="Wiebenga A."/>
            <person name="Simmons B.A."/>
            <person name="Makela M.R."/>
            <person name="De vries R.P."/>
            <person name="Grigoriev I.V."/>
            <person name="Mortensen U.H."/>
            <person name="Baker S.E."/>
            <person name="Andersen M.R."/>
        </authorList>
    </citation>
    <scope>NUCLEOTIDE SEQUENCE [LARGE SCALE GENOMIC DNA]</scope>
    <source>
        <strain evidence="4 5">ATCC 13157</strain>
    </source>
</reference>
<organism evidence="4 5">
    <name type="scientific">Aspergillus phoenicis ATCC 13157</name>
    <dbReference type="NCBI Taxonomy" id="1353007"/>
    <lineage>
        <taxon>Eukaryota</taxon>
        <taxon>Fungi</taxon>
        <taxon>Dikarya</taxon>
        <taxon>Ascomycota</taxon>
        <taxon>Pezizomycotina</taxon>
        <taxon>Eurotiomycetes</taxon>
        <taxon>Eurotiomycetidae</taxon>
        <taxon>Eurotiales</taxon>
        <taxon>Aspergillaceae</taxon>
        <taxon>Aspergillus</taxon>
    </lineage>
</organism>
<dbReference type="InterPro" id="IPR013154">
    <property type="entry name" value="ADH-like_N"/>
</dbReference>
<gene>
    <name evidence="4" type="ORF">M752DRAFT_312290</name>
</gene>
<proteinExistence type="inferred from homology"/>
<dbReference type="SMART" id="SM00829">
    <property type="entry name" value="PKS_ER"/>
    <property type="match status" value="1"/>
</dbReference>
<dbReference type="EMBL" id="KZ851847">
    <property type="protein sequence ID" value="RDK45950.1"/>
    <property type="molecule type" value="Genomic_DNA"/>
</dbReference>
<dbReference type="PANTHER" id="PTHR45348:SF2">
    <property type="entry name" value="ZINC-TYPE ALCOHOL DEHYDROGENASE-LIKE PROTEIN C2E1P3.01"/>
    <property type="match status" value="1"/>
</dbReference>
<dbReference type="InterPro" id="IPR020843">
    <property type="entry name" value="ER"/>
</dbReference>
<dbReference type="InterPro" id="IPR047122">
    <property type="entry name" value="Trans-enoyl_RdTase-like"/>
</dbReference>
<evidence type="ECO:0000256" key="2">
    <source>
        <dbReference type="ARBA" id="ARBA00023002"/>
    </source>
</evidence>
<dbReference type="InterPro" id="IPR011032">
    <property type="entry name" value="GroES-like_sf"/>
</dbReference>
<evidence type="ECO:0000259" key="3">
    <source>
        <dbReference type="SMART" id="SM00829"/>
    </source>
</evidence>
<dbReference type="AlphaFoldDB" id="A0A370PUW4"/>
<dbReference type="Proteomes" id="UP000254937">
    <property type="component" value="Unassembled WGS sequence"/>
</dbReference>
<keyword evidence="5" id="KW-1185">Reference proteome</keyword>
<dbReference type="GO" id="GO:0016651">
    <property type="term" value="F:oxidoreductase activity, acting on NAD(P)H"/>
    <property type="evidence" value="ECO:0007669"/>
    <property type="project" value="InterPro"/>
</dbReference>
<dbReference type="InterPro" id="IPR036291">
    <property type="entry name" value="NAD(P)-bd_dom_sf"/>
</dbReference>
<evidence type="ECO:0000313" key="4">
    <source>
        <dbReference type="EMBL" id="RDK45950.1"/>
    </source>
</evidence>
<protein>
    <submittedName>
        <fullName evidence="4">Zinc-binding oxidoreductase CipB</fullName>
    </submittedName>
</protein>
<keyword evidence="2" id="KW-0560">Oxidoreductase</keyword>
<dbReference type="Pfam" id="PF08240">
    <property type="entry name" value="ADH_N"/>
    <property type="match status" value="1"/>
</dbReference>
<dbReference type="SUPFAM" id="SSF50129">
    <property type="entry name" value="GroES-like"/>
    <property type="match status" value="1"/>
</dbReference>
<comment type="similarity">
    <text evidence="1">Belongs to the zinc-containing alcohol dehydrogenase family.</text>
</comment>